<dbReference type="HOGENOM" id="CLU_2937686_0_0_3"/>
<evidence type="ECO:0000313" key="2">
    <source>
        <dbReference type="Proteomes" id="UP000027395"/>
    </source>
</evidence>
<dbReference type="GO" id="GO:0003862">
    <property type="term" value="F:3-isopropylmalate dehydrogenase activity"/>
    <property type="evidence" value="ECO:0007669"/>
    <property type="project" value="UniProtKB-EC"/>
</dbReference>
<keyword evidence="1" id="KW-0560">Oxidoreductase</keyword>
<protein>
    <submittedName>
        <fullName evidence="1">Isocitrate/isopropylmalate dehydrogenase</fullName>
        <ecNumber evidence="1">1.1.1.85</ecNumber>
    </submittedName>
</protein>
<evidence type="ECO:0000313" key="1">
    <source>
        <dbReference type="EMBL" id="KEI68599.1"/>
    </source>
</evidence>
<proteinExistence type="predicted"/>
<gene>
    <name evidence="1" type="ORF">A19Y_3864</name>
</gene>
<organism evidence="1 2">
    <name type="scientific">Planktothrix agardhii (strain NIVA-CYA 126/8)</name>
    <dbReference type="NCBI Taxonomy" id="388467"/>
    <lineage>
        <taxon>Bacteria</taxon>
        <taxon>Bacillati</taxon>
        <taxon>Cyanobacteriota</taxon>
        <taxon>Cyanophyceae</taxon>
        <taxon>Oscillatoriophycideae</taxon>
        <taxon>Oscillatoriales</taxon>
        <taxon>Microcoleaceae</taxon>
        <taxon>Planktothrix</taxon>
    </lineage>
</organism>
<dbReference type="STRING" id="388467.A19Y_3864"/>
<dbReference type="SUPFAM" id="SSF53659">
    <property type="entry name" value="Isocitrate/Isopropylmalate dehydrogenase-like"/>
    <property type="match status" value="1"/>
</dbReference>
<dbReference type="PATRIC" id="fig|388467.6.peg.3811"/>
<sequence length="60" mass="6897">MLQQWGEIKAAQRILKAQERLLGKGYRTADLFPQNHETLVNTATLVDLFLEEISLEQPTE</sequence>
<dbReference type="Proteomes" id="UP000027395">
    <property type="component" value="Chromosome"/>
</dbReference>
<dbReference type="AlphaFoldDB" id="A0A073CJX2"/>
<keyword evidence="2" id="KW-1185">Reference proteome</keyword>
<name>A0A073CJX2_PLAA1</name>
<dbReference type="eggNOG" id="COG0473">
    <property type="taxonomic scope" value="Bacteria"/>
</dbReference>
<reference evidence="1 2" key="1">
    <citation type="journal article" date="2014" name="Appl. Environ. Microbiol.">
        <title>Elucidation of insertion elements encoded on plasmids and in vitro construction of shuttle vectors from the toxic cyanobacterium Planktothrix.</title>
        <authorList>
            <person name="Christiansen G."/>
            <person name="Goesmann A."/>
            <person name="Kurmayer R."/>
        </authorList>
    </citation>
    <scope>NUCLEOTIDE SEQUENCE [LARGE SCALE GENOMIC DNA]</scope>
    <source>
        <strain evidence="1 2">NIVA-CYA 126/8</strain>
    </source>
</reference>
<dbReference type="EMBL" id="CM002803">
    <property type="protein sequence ID" value="KEI68599.1"/>
    <property type="molecule type" value="Genomic_DNA"/>
</dbReference>
<dbReference type="EC" id="1.1.1.85" evidence="1"/>
<accession>A0A073CJX2</accession>